<evidence type="ECO:0000256" key="1">
    <source>
        <dbReference type="SAM" id="Phobius"/>
    </source>
</evidence>
<evidence type="ECO:0000313" key="3">
    <source>
        <dbReference type="Proteomes" id="UP000503339"/>
    </source>
</evidence>
<sequence>MVVAGVAGARLGLVRGEIRARSGRLVLVVAESADRLEDIQQVFGQRSGRKADQLAERRIAAGTAAAISRARLQELCRVLEPERAGRDVGVMPAIALATGRVALSLMPTVVAIVMVTGVAGCGLFSVAVAVVAMTASFTAT</sequence>
<reference evidence="2 3" key="1">
    <citation type="submission" date="2018-10" db="EMBL/GenBank/DDBJ databases">
        <authorList>
            <person name="Perry B.J."/>
            <person name="Sullivan J.T."/>
            <person name="Murphy R.J.T."/>
            <person name="Ramsay J.P."/>
            <person name="Ronson C.W."/>
        </authorList>
    </citation>
    <scope>NUCLEOTIDE SEQUENCE [LARGE SCALE GENOMIC DNA]</scope>
    <source>
        <strain evidence="2 3">NZP2014</strain>
    </source>
</reference>
<dbReference type="Proteomes" id="UP000503339">
    <property type="component" value="Chromosome"/>
</dbReference>
<keyword evidence="1" id="KW-0812">Transmembrane</keyword>
<evidence type="ECO:0000313" key="2">
    <source>
        <dbReference type="EMBL" id="QKC78799.1"/>
    </source>
</evidence>
<name>A0A6M7UL56_9HYPH</name>
<proteinExistence type="predicted"/>
<keyword evidence="3" id="KW-1185">Reference proteome</keyword>
<dbReference type="AlphaFoldDB" id="A0A6M7UL56"/>
<dbReference type="EMBL" id="CP033361">
    <property type="protein sequence ID" value="QKC78799.1"/>
    <property type="molecule type" value="Genomic_DNA"/>
</dbReference>
<organism evidence="2 3">
    <name type="scientific">Mesorhizobium erdmanii</name>
    <dbReference type="NCBI Taxonomy" id="1777866"/>
    <lineage>
        <taxon>Bacteria</taxon>
        <taxon>Pseudomonadati</taxon>
        <taxon>Pseudomonadota</taxon>
        <taxon>Alphaproteobacteria</taxon>
        <taxon>Hyphomicrobiales</taxon>
        <taxon>Phyllobacteriaceae</taxon>
        <taxon>Mesorhizobium</taxon>
    </lineage>
</organism>
<gene>
    <name evidence="2" type="ORF">EB233_27585</name>
</gene>
<keyword evidence="1" id="KW-1133">Transmembrane helix</keyword>
<protein>
    <submittedName>
        <fullName evidence="2">Uncharacterized protein</fullName>
    </submittedName>
</protein>
<dbReference type="KEGG" id="merd:EB233_27585"/>
<keyword evidence="1" id="KW-0472">Membrane</keyword>
<accession>A0A6M7UL56</accession>
<feature type="transmembrane region" description="Helical" evidence="1">
    <location>
        <begin position="109"/>
        <end position="137"/>
    </location>
</feature>